<dbReference type="Proteomes" id="UP001595712">
    <property type="component" value="Unassembled WGS sequence"/>
</dbReference>
<accession>A0ABV7PY47</accession>
<gene>
    <name evidence="1" type="ORF">ACFO8M_13680</name>
</gene>
<organism evidence="1 2">
    <name type="scientific">Glycomyces rhizosphaerae</name>
    <dbReference type="NCBI Taxonomy" id="2054422"/>
    <lineage>
        <taxon>Bacteria</taxon>
        <taxon>Bacillati</taxon>
        <taxon>Actinomycetota</taxon>
        <taxon>Actinomycetes</taxon>
        <taxon>Glycomycetales</taxon>
        <taxon>Glycomycetaceae</taxon>
        <taxon>Glycomyces</taxon>
    </lineage>
</organism>
<proteinExistence type="predicted"/>
<dbReference type="EMBL" id="JBHRWO010000010">
    <property type="protein sequence ID" value="MFC3493527.1"/>
    <property type="molecule type" value="Genomic_DNA"/>
</dbReference>
<protein>
    <submittedName>
        <fullName evidence="1">Uncharacterized protein</fullName>
    </submittedName>
</protein>
<comment type="caution">
    <text evidence="1">The sequence shown here is derived from an EMBL/GenBank/DDBJ whole genome shotgun (WGS) entry which is preliminary data.</text>
</comment>
<name>A0ABV7PY47_9ACTN</name>
<dbReference type="RefSeq" id="WP_387976026.1">
    <property type="nucleotide sequence ID" value="NZ_JBHRWO010000010.1"/>
</dbReference>
<reference evidence="2" key="1">
    <citation type="journal article" date="2019" name="Int. J. Syst. Evol. Microbiol.">
        <title>The Global Catalogue of Microorganisms (GCM) 10K type strain sequencing project: providing services to taxonomists for standard genome sequencing and annotation.</title>
        <authorList>
            <consortium name="The Broad Institute Genomics Platform"/>
            <consortium name="The Broad Institute Genome Sequencing Center for Infectious Disease"/>
            <person name="Wu L."/>
            <person name="Ma J."/>
        </authorList>
    </citation>
    <scope>NUCLEOTIDE SEQUENCE [LARGE SCALE GENOMIC DNA]</scope>
    <source>
        <strain evidence="2">CGMCC 4.7396</strain>
    </source>
</reference>
<keyword evidence="2" id="KW-1185">Reference proteome</keyword>
<evidence type="ECO:0000313" key="2">
    <source>
        <dbReference type="Proteomes" id="UP001595712"/>
    </source>
</evidence>
<evidence type="ECO:0000313" key="1">
    <source>
        <dbReference type="EMBL" id="MFC3493527.1"/>
    </source>
</evidence>
<sequence>MFRIEWTTHEPKPQAEIDELYGELLESIEIDGPYEFSTLVCAARLLETRYTMARLLGYTDREPTLDYTDIVDLFESMDEALEALEGHRTGVLEFYPASAAEYIVFDASRDPVRLFRVPWPEATQIEIEDSLPPHITARPEAVCKHSVLTGHLRDLRREFAQAAIGNDPRLAAHEPLRRWSLNERPGSKPSA</sequence>